<gene>
    <name evidence="1" type="ordered locus">MCJ_002290</name>
</gene>
<reference evidence="2" key="1">
    <citation type="journal article" date="2009" name="BMC Bioinformatics">
        <title>The Mycoplasma conjunctivae genome sequencing, annotation and analysis.</title>
        <authorList>
            <person name="Calderon-Copete S.P."/>
            <person name="Wigger G."/>
            <person name="Wunderlin C."/>
            <person name="Schmidheini T."/>
            <person name="Frey J."/>
            <person name="Quail M.A."/>
            <person name="Falquet L."/>
        </authorList>
    </citation>
    <scope>NUCLEOTIDE SEQUENCE [LARGE SCALE GENOMIC DNA]</scope>
    <source>
        <strain evidence="2">ATCC 25834 / NCTC 10147 / HRC/581</strain>
    </source>
</reference>
<organism evidence="1 2">
    <name type="scientific">Mesomycoplasma conjunctivae (strain ATCC 25834 / NCTC 10147 / HRC/581)</name>
    <name type="common">Mycoplasma conjunctivae</name>
    <dbReference type="NCBI Taxonomy" id="572263"/>
    <lineage>
        <taxon>Bacteria</taxon>
        <taxon>Bacillati</taxon>
        <taxon>Mycoplasmatota</taxon>
        <taxon>Mycoplasmoidales</taxon>
        <taxon>Metamycoplasmataceae</taxon>
        <taxon>Mesomycoplasma</taxon>
    </lineage>
</organism>
<accession>C5J628</accession>
<protein>
    <submittedName>
        <fullName evidence="1">Uncharacterized protein</fullName>
    </submittedName>
</protein>
<proteinExistence type="predicted"/>
<dbReference type="KEGG" id="mco:MCJ_002290"/>
<name>C5J628_MESCH</name>
<sequence length="129" mass="15690">MHQYLKRIVIKSKGSIDSANHFSFLENLDPKKYTNYNWFEQKLLADSQGNWQNELPKNEYTEEKYDLKVEKLLKFILNRKIFATFMQSYIELLILSTLKYQNAFVFYYNLTLRIFVFNSKKNLYNWSTK</sequence>
<evidence type="ECO:0000313" key="2">
    <source>
        <dbReference type="Proteomes" id="UP000001491"/>
    </source>
</evidence>
<dbReference type="EMBL" id="FM864216">
    <property type="protein sequence ID" value="CAT04920.1"/>
    <property type="molecule type" value="Genomic_DNA"/>
</dbReference>
<dbReference type="HOGENOM" id="CLU_1946418_0_0_14"/>
<evidence type="ECO:0000313" key="1">
    <source>
        <dbReference type="EMBL" id="CAT04920.1"/>
    </source>
</evidence>
<dbReference type="Proteomes" id="UP000001491">
    <property type="component" value="Chromosome"/>
</dbReference>
<dbReference type="AlphaFoldDB" id="C5J628"/>
<keyword evidence="2" id="KW-1185">Reference proteome</keyword>